<evidence type="ECO:0000313" key="2">
    <source>
        <dbReference type="Proteomes" id="UP000095283"/>
    </source>
</evidence>
<organism evidence="2 3">
    <name type="scientific">Heterorhabditis bacteriophora</name>
    <name type="common">Entomopathogenic nematode worm</name>
    <dbReference type="NCBI Taxonomy" id="37862"/>
    <lineage>
        <taxon>Eukaryota</taxon>
        <taxon>Metazoa</taxon>
        <taxon>Ecdysozoa</taxon>
        <taxon>Nematoda</taxon>
        <taxon>Chromadorea</taxon>
        <taxon>Rhabditida</taxon>
        <taxon>Rhabditina</taxon>
        <taxon>Rhabditomorpha</taxon>
        <taxon>Strongyloidea</taxon>
        <taxon>Heterorhabditidae</taxon>
        <taxon>Heterorhabditis</taxon>
    </lineage>
</organism>
<reference evidence="3" key="1">
    <citation type="submission" date="2016-11" db="UniProtKB">
        <authorList>
            <consortium name="WormBaseParasite"/>
        </authorList>
    </citation>
    <scope>IDENTIFICATION</scope>
</reference>
<dbReference type="AlphaFoldDB" id="A0A1I7WE59"/>
<protein>
    <submittedName>
        <fullName evidence="3">Enhancer of zeste3</fullName>
    </submittedName>
</protein>
<name>A0A1I7WE59_HETBA</name>
<keyword evidence="2" id="KW-1185">Reference proteome</keyword>
<dbReference type="WBParaSite" id="Hba_03243">
    <property type="protein sequence ID" value="Hba_03243"/>
    <property type="gene ID" value="Hba_03243"/>
</dbReference>
<evidence type="ECO:0000313" key="3">
    <source>
        <dbReference type="WBParaSite" id="Hba_03243"/>
    </source>
</evidence>
<dbReference type="Proteomes" id="UP000095283">
    <property type="component" value="Unplaced"/>
</dbReference>
<evidence type="ECO:0000256" key="1">
    <source>
        <dbReference type="SAM" id="MobiDB-lite"/>
    </source>
</evidence>
<feature type="compositionally biased region" description="Low complexity" evidence="1">
    <location>
        <begin position="1"/>
        <end position="11"/>
    </location>
</feature>
<accession>A0A1I7WE59</accession>
<proteinExistence type="predicted"/>
<sequence length="167" mass="19197">MSSLSSVSQSSGRRRKDKGRGLELYVPPQLRDRKKQNCELPKATKDTEDTIQGLCELEKPQNQFLHMHSITVAVVDILDNSNQPLRLNEENINGEKYHCDILDLFALCIKPAHSFKISSWWVVDWIQFSIIIQRFNYGISVEPALFIKGLGSDEMHDPEWISNELKV</sequence>
<feature type="region of interest" description="Disordered" evidence="1">
    <location>
        <begin position="1"/>
        <end position="43"/>
    </location>
</feature>